<evidence type="ECO:0000256" key="1">
    <source>
        <dbReference type="SAM" id="MobiDB-lite"/>
    </source>
</evidence>
<reference evidence="3 4" key="1">
    <citation type="submission" date="2019-02" db="EMBL/GenBank/DDBJ databases">
        <title>Paracoccus subflavus sp. nov., isolated from marine sediment of the Pacific Ocean.</title>
        <authorList>
            <person name="Zhang G."/>
        </authorList>
    </citation>
    <scope>NUCLEOTIDE SEQUENCE [LARGE SCALE GENOMIC DNA]</scope>
    <source>
        <strain evidence="3 4">GY0581</strain>
    </source>
</reference>
<evidence type="ECO:0000313" key="4">
    <source>
        <dbReference type="Proteomes" id="UP000293520"/>
    </source>
</evidence>
<keyword evidence="2" id="KW-1133">Transmembrane helix</keyword>
<protein>
    <submittedName>
        <fullName evidence="3">Uncharacterized protein</fullName>
    </submittedName>
</protein>
<proteinExistence type="predicted"/>
<dbReference type="AlphaFoldDB" id="A0A4Q9GB89"/>
<dbReference type="RefSeq" id="WP_130989804.1">
    <property type="nucleotide sequence ID" value="NZ_SISK01000001.1"/>
</dbReference>
<accession>A0A4Q9GB89</accession>
<keyword evidence="2" id="KW-0472">Membrane</keyword>
<dbReference type="EMBL" id="SISK01000001">
    <property type="protein sequence ID" value="TBN44105.1"/>
    <property type="molecule type" value="Genomic_DNA"/>
</dbReference>
<organism evidence="3 4">
    <name type="scientific">Paracoccus subflavus</name>
    <dbReference type="NCBI Taxonomy" id="2528244"/>
    <lineage>
        <taxon>Bacteria</taxon>
        <taxon>Pseudomonadati</taxon>
        <taxon>Pseudomonadota</taxon>
        <taxon>Alphaproteobacteria</taxon>
        <taxon>Rhodobacterales</taxon>
        <taxon>Paracoccaceae</taxon>
        <taxon>Paracoccus</taxon>
    </lineage>
</organism>
<feature type="region of interest" description="Disordered" evidence="1">
    <location>
        <begin position="61"/>
        <end position="84"/>
    </location>
</feature>
<keyword evidence="4" id="KW-1185">Reference proteome</keyword>
<keyword evidence="2" id="KW-0812">Transmembrane</keyword>
<feature type="transmembrane region" description="Helical" evidence="2">
    <location>
        <begin position="31"/>
        <end position="56"/>
    </location>
</feature>
<gene>
    <name evidence="3" type="ORF">EYE42_03050</name>
</gene>
<evidence type="ECO:0000256" key="2">
    <source>
        <dbReference type="SAM" id="Phobius"/>
    </source>
</evidence>
<dbReference type="Proteomes" id="UP000293520">
    <property type="component" value="Unassembled WGS sequence"/>
</dbReference>
<comment type="caution">
    <text evidence="3">The sequence shown here is derived from an EMBL/GenBank/DDBJ whole genome shotgun (WGS) entry which is preliminary data.</text>
</comment>
<sequence>MIVLVLMAILAGSIAATVVLWILDATWWQIALGYVGGGWAGLLLGLPCILAGRWLWRAATKRPERGRAGSSPRAQHPVRYRSNR</sequence>
<name>A0A4Q9GB89_9RHOB</name>
<evidence type="ECO:0000313" key="3">
    <source>
        <dbReference type="EMBL" id="TBN44105.1"/>
    </source>
</evidence>